<dbReference type="GO" id="GO:0003677">
    <property type="term" value="F:DNA binding"/>
    <property type="evidence" value="ECO:0007669"/>
    <property type="project" value="UniProtKB-UniRule"/>
</dbReference>
<comment type="subcellular location">
    <subcellularLocation>
        <location evidence="3">Cytoplasm</location>
    </subcellularLocation>
</comment>
<dbReference type="GO" id="GO:0003899">
    <property type="term" value="F:DNA-directed RNA polymerase activity"/>
    <property type="evidence" value="ECO:0007669"/>
    <property type="project" value="UniProtKB-UniRule"/>
</dbReference>
<protein>
    <recommendedName>
        <fullName evidence="3">DNA-directed RNA polymerase subunit Rpo6</fullName>
        <ecNumber evidence="3">2.7.7.6</ecNumber>
    </recommendedName>
    <alternativeName>
        <fullName evidence="3">DNA-directed RNA polymerase subunit K</fullName>
    </alternativeName>
</protein>
<comment type="subunit">
    <text evidence="3">Part of the RNA polymerase complex.</text>
</comment>
<evidence type="ECO:0000313" key="5">
    <source>
        <dbReference type="Proteomes" id="UP001597119"/>
    </source>
</evidence>
<dbReference type="SUPFAM" id="SSF63562">
    <property type="entry name" value="RPB6/omega subunit-like"/>
    <property type="match status" value="1"/>
</dbReference>
<dbReference type="GO" id="GO:0006351">
    <property type="term" value="P:DNA-templated transcription"/>
    <property type="evidence" value="ECO:0007669"/>
    <property type="project" value="UniProtKB-UniRule"/>
</dbReference>
<evidence type="ECO:0000256" key="3">
    <source>
        <dbReference type="HAMAP-Rule" id="MF_00192"/>
    </source>
</evidence>
<evidence type="ECO:0000313" key="4">
    <source>
        <dbReference type="EMBL" id="MFD1588770.1"/>
    </source>
</evidence>
<comment type="catalytic activity">
    <reaction evidence="3">
        <text>RNA(n) + a ribonucleoside 5'-triphosphate = RNA(n+1) + diphosphate</text>
        <dbReference type="Rhea" id="RHEA:21248"/>
        <dbReference type="Rhea" id="RHEA-COMP:14527"/>
        <dbReference type="Rhea" id="RHEA-COMP:17342"/>
        <dbReference type="ChEBI" id="CHEBI:33019"/>
        <dbReference type="ChEBI" id="CHEBI:61557"/>
        <dbReference type="ChEBI" id="CHEBI:140395"/>
        <dbReference type="EC" id="2.7.7.6"/>
    </reaction>
</comment>
<dbReference type="GO" id="GO:0005737">
    <property type="term" value="C:cytoplasm"/>
    <property type="evidence" value="ECO:0007669"/>
    <property type="project" value="UniProtKB-SubCell"/>
</dbReference>
<dbReference type="EC" id="2.7.7.6" evidence="3"/>
<dbReference type="NCBIfam" id="NF002208">
    <property type="entry name" value="PRK01099.1-3"/>
    <property type="match status" value="1"/>
</dbReference>
<organism evidence="4 5">
    <name type="scientific">Halorientalis brevis</name>
    <dbReference type="NCBI Taxonomy" id="1126241"/>
    <lineage>
        <taxon>Archaea</taxon>
        <taxon>Methanobacteriati</taxon>
        <taxon>Methanobacteriota</taxon>
        <taxon>Stenosarchaea group</taxon>
        <taxon>Halobacteria</taxon>
        <taxon>Halobacteriales</taxon>
        <taxon>Haloarculaceae</taxon>
        <taxon>Halorientalis</taxon>
    </lineage>
</organism>
<dbReference type="EMBL" id="JBHUDJ010000014">
    <property type="protein sequence ID" value="MFD1588770.1"/>
    <property type="molecule type" value="Genomic_DNA"/>
</dbReference>
<dbReference type="RefSeq" id="WP_247378427.1">
    <property type="nucleotide sequence ID" value="NZ_JALLGV010000005.1"/>
</dbReference>
<dbReference type="GO" id="GO:0000428">
    <property type="term" value="C:DNA-directed RNA polymerase complex"/>
    <property type="evidence" value="ECO:0007669"/>
    <property type="project" value="UniProtKB-KW"/>
</dbReference>
<dbReference type="PANTHER" id="PTHR47227:SF5">
    <property type="entry name" value="DNA-DIRECTED RNA POLYMERASES I, II, AND III SUBUNIT RPABC2"/>
    <property type="match status" value="1"/>
</dbReference>
<proteinExistence type="inferred from homology"/>
<dbReference type="AlphaFoldDB" id="A0ABD6CF00"/>
<dbReference type="Pfam" id="PF01192">
    <property type="entry name" value="RNA_pol_Rpb6"/>
    <property type="match status" value="1"/>
</dbReference>
<keyword evidence="2 3" id="KW-0804">Transcription</keyword>
<keyword evidence="1 3" id="KW-0240">DNA-directed RNA polymerase</keyword>
<dbReference type="Proteomes" id="UP001597119">
    <property type="component" value="Unassembled WGS sequence"/>
</dbReference>
<keyword evidence="3 4" id="KW-0808">Transferase</keyword>
<sequence>MARQDNRYEKARIIGARALQVAYGAPVLIETEQTQPILIAAEEYDAGVLPFTVKRGKQ</sequence>
<accession>A0ABD6CF00</accession>
<dbReference type="PANTHER" id="PTHR47227">
    <property type="entry name" value="DNA-DIRECTED RNA POLYMERASE SUBUNIT K"/>
    <property type="match status" value="1"/>
</dbReference>
<evidence type="ECO:0000256" key="2">
    <source>
        <dbReference type="ARBA" id="ARBA00023163"/>
    </source>
</evidence>
<name>A0ABD6CF00_9EURY</name>
<dbReference type="PIRSF" id="PIRSF000778">
    <property type="entry name" value="RpoK/RPB6"/>
    <property type="match status" value="1"/>
</dbReference>
<gene>
    <name evidence="3" type="primary">rpo6</name>
    <name evidence="3" type="synonym">rpoK</name>
    <name evidence="4" type="ORF">ACFR9U_17470</name>
</gene>
<dbReference type="HAMAP" id="MF_00192">
    <property type="entry name" value="RNApol_arch_Rpo6"/>
    <property type="match status" value="1"/>
</dbReference>
<comment type="function">
    <text evidence="3">DNA-dependent RNA polymerase (RNAP) catalyzes the transcription of DNA into RNA using the four ribonucleoside triphosphates as substrates.</text>
</comment>
<evidence type="ECO:0000256" key="1">
    <source>
        <dbReference type="ARBA" id="ARBA00022478"/>
    </source>
</evidence>
<dbReference type="InterPro" id="IPR006111">
    <property type="entry name" value="Rpo6/Rpb6"/>
</dbReference>
<dbReference type="InterPro" id="IPR036161">
    <property type="entry name" value="RPB6/omega-like_sf"/>
</dbReference>
<comment type="caution">
    <text evidence="4">The sequence shown here is derived from an EMBL/GenBank/DDBJ whole genome shotgun (WGS) entry which is preliminary data.</text>
</comment>
<reference evidence="4 5" key="1">
    <citation type="journal article" date="2019" name="Int. J. Syst. Evol. Microbiol.">
        <title>The Global Catalogue of Microorganisms (GCM) 10K type strain sequencing project: providing services to taxonomists for standard genome sequencing and annotation.</title>
        <authorList>
            <consortium name="The Broad Institute Genomics Platform"/>
            <consortium name="The Broad Institute Genome Sequencing Center for Infectious Disease"/>
            <person name="Wu L."/>
            <person name="Ma J."/>
        </authorList>
    </citation>
    <scope>NUCLEOTIDE SEQUENCE [LARGE SCALE GENOMIC DNA]</scope>
    <source>
        <strain evidence="4 5">CGMCC 1.12125</strain>
    </source>
</reference>
<dbReference type="InterPro" id="IPR006110">
    <property type="entry name" value="Pol_omega/Rpo6/RPB6"/>
</dbReference>
<keyword evidence="3 4" id="KW-0548">Nucleotidyltransferase</keyword>
<keyword evidence="3" id="KW-0963">Cytoplasm</keyword>
<dbReference type="Gene3D" id="3.90.940.10">
    <property type="match status" value="1"/>
</dbReference>
<keyword evidence="5" id="KW-1185">Reference proteome</keyword>
<comment type="similarity">
    <text evidence="3">Belongs to the archaeal Rpo6/eukaryotic RPB6 RNA polymerase subunit family.</text>
</comment>